<organism evidence="1 2">
    <name type="scientific">Kocuria varians</name>
    <name type="common">Micrococcus varians</name>
    <dbReference type="NCBI Taxonomy" id="1272"/>
    <lineage>
        <taxon>Bacteria</taxon>
        <taxon>Bacillati</taxon>
        <taxon>Actinomycetota</taxon>
        <taxon>Actinomycetes</taxon>
        <taxon>Micrococcales</taxon>
        <taxon>Micrococcaceae</taxon>
        <taxon>Kocuria</taxon>
    </lineage>
</organism>
<dbReference type="InterPro" id="IPR036237">
    <property type="entry name" value="Xyl_isomerase-like_sf"/>
</dbReference>
<name>A0A4Y4D400_KOCVA</name>
<evidence type="ECO:0000313" key="1">
    <source>
        <dbReference type="EMBL" id="GEC98293.1"/>
    </source>
</evidence>
<dbReference type="Gene3D" id="3.20.20.150">
    <property type="entry name" value="Divalent-metal-dependent TIM barrel enzymes"/>
    <property type="match status" value="1"/>
</dbReference>
<comment type="caution">
    <text evidence="1">The sequence shown here is derived from an EMBL/GenBank/DDBJ whole genome shotgun (WGS) entry which is preliminary data.</text>
</comment>
<evidence type="ECO:0000313" key="2">
    <source>
        <dbReference type="Proteomes" id="UP000315730"/>
    </source>
</evidence>
<dbReference type="OrthoDB" id="4882898at2"/>
<protein>
    <submittedName>
        <fullName evidence="1">Uncharacterized protein</fullName>
    </submittedName>
</protein>
<reference evidence="1 2" key="1">
    <citation type="submission" date="2019-06" db="EMBL/GenBank/DDBJ databases">
        <title>Whole genome shotgun sequence of Kocuria varians NBRC 15358.</title>
        <authorList>
            <person name="Hosoyama A."/>
            <person name="Uohara A."/>
            <person name="Ohji S."/>
            <person name="Ichikawa N."/>
        </authorList>
    </citation>
    <scope>NUCLEOTIDE SEQUENCE [LARGE SCALE GENOMIC DNA]</scope>
    <source>
        <strain evidence="1 2">NBRC 15358</strain>
    </source>
</reference>
<dbReference type="EMBL" id="BJNW01000003">
    <property type="protein sequence ID" value="GEC98293.1"/>
    <property type="molecule type" value="Genomic_DNA"/>
</dbReference>
<accession>A0A4Y4D400</accession>
<proteinExistence type="predicted"/>
<dbReference type="RefSeq" id="WP_141268767.1">
    <property type="nucleotide sequence ID" value="NZ_BJNW01000003.1"/>
</dbReference>
<dbReference type="AlphaFoldDB" id="A0A4Y4D400"/>
<gene>
    <name evidence="1" type="ORF">KVA01_04480</name>
</gene>
<dbReference type="SUPFAM" id="SSF51658">
    <property type="entry name" value="Xylose isomerase-like"/>
    <property type="match status" value="1"/>
</dbReference>
<dbReference type="Proteomes" id="UP000315730">
    <property type="component" value="Unassembled WGS sequence"/>
</dbReference>
<dbReference type="STRING" id="1272.GCA_900014985_01954"/>
<sequence length="248" mass="25866">MQATGAGAAPAGTVLDEAQDLAAAVARVAAHPGPAEITIGADRPVGSRMGSVVRRHAKQQLSAAGADPLLLRAPVAVDDDIPDEGVIAAVDDALDLCRGVGAGMLVLALGGVAHRGRQRQRLFSMLAALAEAASDRGVRLMVQNATEVDEVGMLLVLLDREFEQGTLEVTSPDVTSLAWDVSRSRAAGQSDEDAWAVVRRAARRAPVLVRGLRAADDDALLGELPEYRECRAAGSVLTVPTPDSQMIK</sequence>
<keyword evidence="2" id="KW-1185">Reference proteome</keyword>